<dbReference type="InterPro" id="IPR007842">
    <property type="entry name" value="HEPN_dom"/>
</dbReference>
<dbReference type="PROSITE" id="PS50910">
    <property type="entry name" value="HEPN"/>
    <property type="match status" value="1"/>
</dbReference>
<dbReference type="Pfam" id="PF05168">
    <property type="entry name" value="HEPN"/>
    <property type="match status" value="1"/>
</dbReference>
<dbReference type="EMBL" id="LT838813">
    <property type="protein sequence ID" value="SMD44776.1"/>
    <property type="molecule type" value="Genomic_DNA"/>
</dbReference>
<name>A0A1W2H868_9BACT</name>
<evidence type="ECO:0000313" key="2">
    <source>
        <dbReference type="EMBL" id="SMD44776.1"/>
    </source>
</evidence>
<organism evidence="2 3">
    <name type="scientific">Aquiflexum balticum DSM 16537</name>
    <dbReference type="NCBI Taxonomy" id="758820"/>
    <lineage>
        <taxon>Bacteria</taxon>
        <taxon>Pseudomonadati</taxon>
        <taxon>Bacteroidota</taxon>
        <taxon>Cytophagia</taxon>
        <taxon>Cytophagales</taxon>
        <taxon>Cyclobacteriaceae</taxon>
        <taxon>Aquiflexum</taxon>
    </lineage>
</organism>
<accession>A0A1W2H868</accession>
<dbReference type="SMART" id="SM00748">
    <property type="entry name" value="HEPN"/>
    <property type="match status" value="1"/>
</dbReference>
<dbReference type="Gene3D" id="1.20.120.330">
    <property type="entry name" value="Nucleotidyltransferases domain 2"/>
    <property type="match status" value="1"/>
</dbReference>
<proteinExistence type="predicted"/>
<reference evidence="3" key="1">
    <citation type="submission" date="2017-04" db="EMBL/GenBank/DDBJ databases">
        <authorList>
            <person name="Varghese N."/>
            <person name="Submissions S."/>
        </authorList>
    </citation>
    <scope>NUCLEOTIDE SEQUENCE [LARGE SCALE GENOMIC DNA]</scope>
    <source>
        <strain evidence="3">DSM 16537</strain>
    </source>
</reference>
<evidence type="ECO:0000259" key="1">
    <source>
        <dbReference type="PROSITE" id="PS50910"/>
    </source>
</evidence>
<protein>
    <submittedName>
        <fullName evidence="2">HEPN domain-containing protein</fullName>
    </submittedName>
</protein>
<dbReference type="OrthoDB" id="9808176at2"/>
<dbReference type="RefSeq" id="WP_084121561.1">
    <property type="nucleotide sequence ID" value="NZ_LT838813.1"/>
</dbReference>
<dbReference type="SUPFAM" id="SSF81593">
    <property type="entry name" value="Nucleotidyltransferase substrate binding subunit/domain"/>
    <property type="match status" value="1"/>
</dbReference>
<dbReference type="STRING" id="758820.SAMN00777080_3410"/>
<feature type="domain" description="HEPN" evidence="1">
    <location>
        <begin position="12"/>
        <end position="122"/>
    </location>
</feature>
<dbReference type="Proteomes" id="UP000192333">
    <property type="component" value="Chromosome I"/>
</dbReference>
<dbReference type="AlphaFoldDB" id="A0A1W2H868"/>
<gene>
    <name evidence="2" type="ORF">SAMN00777080_3410</name>
</gene>
<sequence>MIDLKKQVDYWIKGAEEDLSIADLLIKENRILHGLFFCHLVIEKAIKAHVVKTTGEVAPRSHNLIYLSEKAALIFDDDTEIFLGILMKYQLQGRYPDYNPVKPDILKVNEYIEKTKSLLQWLKMRL</sequence>
<evidence type="ECO:0000313" key="3">
    <source>
        <dbReference type="Proteomes" id="UP000192333"/>
    </source>
</evidence>
<keyword evidence="3" id="KW-1185">Reference proteome</keyword>